<evidence type="ECO:0000313" key="3">
    <source>
        <dbReference type="Proteomes" id="UP000830639"/>
    </source>
</evidence>
<keyword evidence="1" id="KW-1133">Transmembrane helix</keyword>
<proteinExistence type="predicted"/>
<keyword evidence="1" id="KW-0472">Membrane</keyword>
<dbReference type="EMBL" id="CP096034">
    <property type="protein sequence ID" value="UPM53098.1"/>
    <property type="molecule type" value="Genomic_DNA"/>
</dbReference>
<evidence type="ECO:0000313" key="2">
    <source>
        <dbReference type="EMBL" id="UPM53098.1"/>
    </source>
</evidence>
<accession>A0ABY4JH03</accession>
<name>A0ABY4JH03_9BACI</name>
<keyword evidence="1" id="KW-0812">Transmembrane</keyword>
<dbReference type="RefSeq" id="WP_248266414.1">
    <property type="nucleotide sequence ID" value="NZ_CP096034.1"/>
</dbReference>
<evidence type="ECO:0000256" key="1">
    <source>
        <dbReference type="SAM" id="Phobius"/>
    </source>
</evidence>
<reference evidence="2 3" key="1">
    <citation type="submission" date="2022-04" db="EMBL/GenBank/DDBJ databases">
        <title>Mechanism of arsenic methylation and mitigation arsenic toxicity by Bacillus sp. LH14 from an Arsenic-Contaminated Paddy Soil.</title>
        <authorList>
            <person name="Wang D."/>
        </authorList>
    </citation>
    <scope>NUCLEOTIDE SEQUENCE [LARGE SCALE GENOMIC DNA]</scope>
    <source>
        <strain evidence="2 3">LH14</strain>
    </source>
</reference>
<sequence length="78" mass="9007">MYLLSGDVTGKITETTEIYDPVIAFAPIVFWIIVIGIITILGFLLKRRIRNQAKNRQLLQNIEYKLDKLLDVLEKKST</sequence>
<feature type="transmembrane region" description="Helical" evidence="1">
    <location>
        <begin position="22"/>
        <end position="45"/>
    </location>
</feature>
<dbReference type="Proteomes" id="UP000830639">
    <property type="component" value="Chromosome"/>
</dbReference>
<keyword evidence="3" id="KW-1185">Reference proteome</keyword>
<evidence type="ECO:0008006" key="4">
    <source>
        <dbReference type="Google" id="ProtNLM"/>
    </source>
</evidence>
<gene>
    <name evidence="2" type="ORF">MY490_14900</name>
</gene>
<protein>
    <recommendedName>
        <fullName evidence="4">DUF4083 domain-containing protein</fullName>
    </recommendedName>
</protein>
<organism evidence="2 3">
    <name type="scientific">Gottfriedia acidiceleris</name>
    <dbReference type="NCBI Taxonomy" id="371036"/>
    <lineage>
        <taxon>Bacteria</taxon>
        <taxon>Bacillati</taxon>
        <taxon>Bacillota</taxon>
        <taxon>Bacilli</taxon>
        <taxon>Bacillales</taxon>
        <taxon>Bacillaceae</taxon>
        <taxon>Gottfriedia</taxon>
    </lineage>
</organism>